<dbReference type="SMART" id="SM00935">
    <property type="entry name" value="OmpH"/>
    <property type="match status" value="1"/>
</dbReference>
<dbReference type="eggNOG" id="COG2825">
    <property type="taxonomic scope" value="Bacteria"/>
</dbReference>
<evidence type="ECO:0000313" key="6">
    <source>
        <dbReference type="Proteomes" id="UP000006056"/>
    </source>
</evidence>
<dbReference type="PATRIC" id="fig|926566.3.peg.306"/>
<evidence type="ECO:0000256" key="3">
    <source>
        <dbReference type="SAM" id="MobiDB-lite"/>
    </source>
</evidence>
<dbReference type="InterPro" id="IPR024930">
    <property type="entry name" value="Skp_dom_sf"/>
</dbReference>
<accession>I3ZBN7</accession>
<keyword evidence="6" id="KW-1185">Reference proteome</keyword>
<keyword evidence="2 4" id="KW-0732">Signal</keyword>
<dbReference type="GO" id="GO:0051082">
    <property type="term" value="F:unfolded protein binding"/>
    <property type="evidence" value="ECO:0007669"/>
    <property type="project" value="InterPro"/>
</dbReference>
<proteinExistence type="inferred from homology"/>
<feature type="region of interest" description="Disordered" evidence="3">
    <location>
        <begin position="192"/>
        <end position="219"/>
    </location>
</feature>
<sequence length="219" mass="23139">MNYVSKFSTLVVGIATLACSPAMFAQAAAPQPAPAAVAPQAIPAKIALIAFEQAVFATNEGQKALADVGKKFEPQKSKIAAEEAEIESLQKQLQGATTISDEDRASRVRTIDAKQKAYQRDGEDAQAAYQSDLQEAYQKVAQKFNVVMQKYANDNGYTLLLDVSGQQSAVLFAAPQTDVTRAVIEAYNTQSGVAAQPAAGPAPARTAPRPATTPRPAAK</sequence>
<evidence type="ECO:0000256" key="4">
    <source>
        <dbReference type="SAM" id="SignalP"/>
    </source>
</evidence>
<feature type="compositionally biased region" description="Low complexity" evidence="3">
    <location>
        <begin position="194"/>
        <end position="219"/>
    </location>
</feature>
<dbReference type="STRING" id="926566.Terro_0306"/>
<name>I3ZBN7_TERRK</name>
<evidence type="ECO:0000256" key="2">
    <source>
        <dbReference type="ARBA" id="ARBA00022729"/>
    </source>
</evidence>
<dbReference type="Pfam" id="PF03938">
    <property type="entry name" value="OmpH"/>
    <property type="match status" value="1"/>
</dbReference>
<dbReference type="RefSeq" id="WP_014784224.1">
    <property type="nucleotide sequence ID" value="NC_018014.1"/>
</dbReference>
<dbReference type="PANTHER" id="PTHR35089:SF1">
    <property type="entry name" value="CHAPERONE PROTEIN SKP"/>
    <property type="match status" value="1"/>
</dbReference>
<dbReference type="SUPFAM" id="SSF111384">
    <property type="entry name" value="OmpH-like"/>
    <property type="match status" value="1"/>
</dbReference>
<dbReference type="Proteomes" id="UP000006056">
    <property type="component" value="Chromosome"/>
</dbReference>
<evidence type="ECO:0000313" key="5">
    <source>
        <dbReference type="EMBL" id="AFL86655.1"/>
    </source>
</evidence>
<dbReference type="InterPro" id="IPR005632">
    <property type="entry name" value="Chaperone_Skp"/>
</dbReference>
<dbReference type="HOGENOM" id="CLU_109844_0_0_0"/>
<reference evidence="5 6" key="1">
    <citation type="submission" date="2012-06" db="EMBL/GenBank/DDBJ databases">
        <title>Complete genome of Terriglobus roseus DSM 18391.</title>
        <authorList>
            <consortium name="US DOE Joint Genome Institute (JGI-PGF)"/>
            <person name="Lucas S."/>
            <person name="Copeland A."/>
            <person name="Lapidus A."/>
            <person name="Glavina del Rio T."/>
            <person name="Dalin E."/>
            <person name="Tice H."/>
            <person name="Bruce D."/>
            <person name="Goodwin L."/>
            <person name="Pitluck S."/>
            <person name="Peters L."/>
            <person name="Mikhailova N."/>
            <person name="Munk A.C.C."/>
            <person name="Kyrpides N."/>
            <person name="Mavromatis K."/>
            <person name="Ivanova N."/>
            <person name="Brettin T."/>
            <person name="Detter J.C."/>
            <person name="Han C."/>
            <person name="Larimer F."/>
            <person name="Land M."/>
            <person name="Hauser L."/>
            <person name="Markowitz V."/>
            <person name="Cheng J.-F."/>
            <person name="Hugenholtz P."/>
            <person name="Woyke T."/>
            <person name="Wu D."/>
            <person name="Brambilla E."/>
            <person name="Klenk H.-P."/>
            <person name="Eisen J.A."/>
        </authorList>
    </citation>
    <scope>NUCLEOTIDE SEQUENCE [LARGE SCALE GENOMIC DNA]</scope>
    <source>
        <strain evidence="6">DSM 18391 / NRRL B-41598 / KBS 63</strain>
    </source>
</reference>
<dbReference type="EMBL" id="CP003379">
    <property type="protein sequence ID" value="AFL86655.1"/>
    <property type="molecule type" value="Genomic_DNA"/>
</dbReference>
<dbReference type="OrthoDB" id="121586at2"/>
<dbReference type="PANTHER" id="PTHR35089">
    <property type="entry name" value="CHAPERONE PROTEIN SKP"/>
    <property type="match status" value="1"/>
</dbReference>
<dbReference type="GO" id="GO:0050821">
    <property type="term" value="P:protein stabilization"/>
    <property type="evidence" value="ECO:0007669"/>
    <property type="project" value="TreeGrafter"/>
</dbReference>
<dbReference type="PROSITE" id="PS51257">
    <property type="entry name" value="PROKAR_LIPOPROTEIN"/>
    <property type="match status" value="1"/>
</dbReference>
<feature type="signal peptide" evidence="4">
    <location>
        <begin position="1"/>
        <end position="27"/>
    </location>
</feature>
<gene>
    <name evidence="5" type="ordered locus">Terro_0306</name>
</gene>
<comment type="similarity">
    <text evidence="1">Belongs to the Skp family.</text>
</comment>
<dbReference type="Gene3D" id="3.30.910.20">
    <property type="entry name" value="Skp domain"/>
    <property type="match status" value="1"/>
</dbReference>
<dbReference type="KEGG" id="trs:Terro_0306"/>
<evidence type="ECO:0000256" key="1">
    <source>
        <dbReference type="ARBA" id="ARBA00009091"/>
    </source>
</evidence>
<feature type="chain" id="PRO_5003683807" evidence="4">
    <location>
        <begin position="28"/>
        <end position="219"/>
    </location>
</feature>
<protein>
    <submittedName>
        <fullName evidence="5">Outer membrane protein</fullName>
    </submittedName>
</protein>
<dbReference type="GO" id="GO:0005829">
    <property type="term" value="C:cytosol"/>
    <property type="evidence" value="ECO:0007669"/>
    <property type="project" value="TreeGrafter"/>
</dbReference>
<organism evidence="5 6">
    <name type="scientific">Terriglobus roseus (strain DSM 18391 / NRRL B-41598 / KBS 63)</name>
    <dbReference type="NCBI Taxonomy" id="926566"/>
    <lineage>
        <taxon>Bacteria</taxon>
        <taxon>Pseudomonadati</taxon>
        <taxon>Acidobacteriota</taxon>
        <taxon>Terriglobia</taxon>
        <taxon>Terriglobales</taxon>
        <taxon>Acidobacteriaceae</taxon>
        <taxon>Terriglobus</taxon>
    </lineage>
</organism>
<dbReference type="AlphaFoldDB" id="I3ZBN7"/>